<feature type="chain" id="PRO_5024438549" description="DUF3551 domain-containing protein" evidence="1">
    <location>
        <begin position="25"/>
        <end position="84"/>
    </location>
</feature>
<evidence type="ECO:0000256" key="1">
    <source>
        <dbReference type="SAM" id="SignalP"/>
    </source>
</evidence>
<name>A0A5M6IQE7_9PROT</name>
<accession>A0A5M6IQE7</accession>
<dbReference type="EMBL" id="VWPK01000032">
    <property type="protein sequence ID" value="KAA5610500.1"/>
    <property type="molecule type" value="Genomic_DNA"/>
</dbReference>
<reference evidence="2 3" key="1">
    <citation type="submission" date="2019-09" db="EMBL/GenBank/DDBJ databases">
        <title>Genome sequence of Rhodovastum atsumiense, a diverse member of the Acetobacteraceae family of non-sulfur purple photosynthetic bacteria.</title>
        <authorList>
            <person name="Meyer T."/>
            <person name="Kyndt J."/>
        </authorList>
    </citation>
    <scope>NUCLEOTIDE SEQUENCE [LARGE SCALE GENOMIC DNA]</scope>
    <source>
        <strain evidence="2 3">DSM 21279</strain>
    </source>
</reference>
<feature type="signal peptide" evidence="1">
    <location>
        <begin position="1"/>
        <end position="24"/>
    </location>
</feature>
<comment type="caution">
    <text evidence="2">The sequence shown here is derived from an EMBL/GenBank/DDBJ whole genome shotgun (WGS) entry which is preliminary data.</text>
</comment>
<keyword evidence="1" id="KW-0732">Signal</keyword>
<evidence type="ECO:0000313" key="3">
    <source>
        <dbReference type="Proteomes" id="UP000325255"/>
    </source>
</evidence>
<gene>
    <name evidence="2" type="ORF">F1189_19300</name>
</gene>
<evidence type="ECO:0000313" key="2">
    <source>
        <dbReference type="EMBL" id="KAA5610500.1"/>
    </source>
</evidence>
<proteinExistence type="predicted"/>
<dbReference type="Proteomes" id="UP000325255">
    <property type="component" value="Unassembled WGS sequence"/>
</dbReference>
<organism evidence="2 3">
    <name type="scientific">Rhodovastum atsumiense</name>
    <dbReference type="NCBI Taxonomy" id="504468"/>
    <lineage>
        <taxon>Bacteria</taxon>
        <taxon>Pseudomonadati</taxon>
        <taxon>Pseudomonadota</taxon>
        <taxon>Alphaproteobacteria</taxon>
        <taxon>Acetobacterales</taxon>
        <taxon>Acetobacteraceae</taxon>
        <taxon>Rhodovastum</taxon>
    </lineage>
</organism>
<keyword evidence="3" id="KW-1185">Reference proteome</keyword>
<protein>
    <recommendedName>
        <fullName evidence="4">DUF3551 domain-containing protein</fullName>
    </recommendedName>
</protein>
<evidence type="ECO:0008006" key="4">
    <source>
        <dbReference type="Google" id="ProtNLM"/>
    </source>
</evidence>
<dbReference type="AlphaFoldDB" id="A0A5M6IQE7"/>
<sequence>MKAVLLAGAMILAAAILAMPGRAAALTWSDVQPLPPSVCRDVGLRLLRTAATGPRRIDCCPADVKCAGHLGTSIPPEPRTRLRG</sequence>
<dbReference type="RefSeq" id="WP_150042505.1">
    <property type="nucleotide sequence ID" value="NZ_OW485601.1"/>
</dbReference>